<name>A0A7S1HQX1_9EUKA</name>
<organism evidence="1">
    <name type="scientific">Phaeocystis cordata</name>
    <dbReference type="NCBI Taxonomy" id="118079"/>
    <lineage>
        <taxon>Eukaryota</taxon>
        <taxon>Haptista</taxon>
        <taxon>Haptophyta</taxon>
        <taxon>Prymnesiophyceae</taxon>
        <taxon>Phaeocystales</taxon>
        <taxon>Phaeocystaceae</taxon>
        <taxon>Phaeocystis</taxon>
    </lineage>
</organism>
<dbReference type="EMBL" id="HBFZ01001991">
    <property type="protein sequence ID" value="CAD8988540.1"/>
    <property type="molecule type" value="Transcribed_RNA"/>
</dbReference>
<sequence length="175" mass="19271">MLARQARRGLVGRGPPMLGMGVRRMTGTPVVPPPMGKAEDPLLPNLVIEEAASGLDAGLPMKYDRDIWANPEELLPERHELWWDDGTAEPEWYVDRFGPAHTENSRCVIELLSMFTLVLGGVGGLAVLSGADLHKRAAPRVEHGWPVDLEEYRKQECGRGLAPEALEGIGEEEEE</sequence>
<protein>
    <submittedName>
        <fullName evidence="1">Uncharacterized protein</fullName>
    </submittedName>
</protein>
<reference evidence="1" key="1">
    <citation type="submission" date="2021-01" db="EMBL/GenBank/DDBJ databases">
        <authorList>
            <person name="Corre E."/>
            <person name="Pelletier E."/>
            <person name="Niang G."/>
            <person name="Scheremetjew M."/>
            <person name="Finn R."/>
            <person name="Kale V."/>
            <person name="Holt S."/>
            <person name="Cochrane G."/>
            <person name="Meng A."/>
            <person name="Brown T."/>
            <person name="Cohen L."/>
        </authorList>
    </citation>
    <scope>NUCLEOTIDE SEQUENCE</scope>
    <source>
        <strain evidence="1">RCC1383</strain>
    </source>
</reference>
<evidence type="ECO:0000313" key="1">
    <source>
        <dbReference type="EMBL" id="CAD8988540.1"/>
    </source>
</evidence>
<gene>
    <name evidence="1" type="ORF">PCOR1465_LOCUS1329</name>
</gene>
<accession>A0A7S1HQX1</accession>
<dbReference type="AlphaFoldDB" id="A0A7S1HQX1"/>
<proteinExistence type="predicted"/>